<dbReference type="Proteomes" id="UP000051645">
    <property type="component" value="Unassembled WGS sequence"/>
</dbReference>
<dbReference type="InterPro" id="IPR036662">
    <property type="entry name" value="PTS_EIIA_man-typ_sf"/>
</dbReference>
<keyword evidence="11" id="KW-1185">Reference proteome</keyword>
<protein>
    <submittedName>
        <fullName evidence="10">PTS family mannose fructose sorbose porter component IIA</fullName>
    </submittedName>
</protein>
<dbReference type="GO" id="GO:0016020">
    <property type="term" value="C:membrane"/>
    <property type="evidence" value="ECO:0007669"/>
    <property type="project" value="InterPro"/>
</dbReference>
<evidence type="ECO:0000313" key="10">
    <source>
        <dbReference type="EMBL" id="KRN30188.1"/>
    </source>
</evidence>
<dbReference type="Proteomes" id="UP000051751">
    <property type="component" value="Unassembled WGS sequence"/>
</dbReference>
<dbReference type="OrthoDB" id="6623712at2"/>
<dbReference type="Gene3D" id="3.40.50.510">
    <property type="entry name" value="Phosphotransferase system, mannose-type IIA component"/>
    <property type="match status" value="1"/>
</dbReference>
<keyword evidence="6" id="KW-0598">Phosphotransferase system</keyword>
<evidence type="ECO:0000256" key="6">
    <source>
        <dbReference type="ARBA" id="ARBA00022683"/>
    </source>
</evidence>
<evidence type="ECO:0000313" key="9">
    <source>
        <dbReference type="EMBL" id="KRN27540.1"/>
    </source>
</evidence>
<keyword evidence="7" id="KW-0418">Kinase</keyword>
<dbReference type="RefSeq" id="WP_057771034.1">
    <property type="nucleotide sequence ID" value="NZ_JQAT01000007.1"/>
</dbReference>
<dbReference type="InterPro" id="IPR051471">
    <property type="entry name" value="Bacterial_PTS_sugar_comp"/>
</dbReference>
<organism evidence="10 11">
    <name type="scientific">Lactobacillus selangorensis</name>
    <dbReference type="NCBI Taxonomy" id="81857"/>
    <lineage>
        <taxon>Bacteria</taxon>
        <taxon>Bacillati</taxon>
        <taxon>Bacillota</taxon>
        <taxon>Bacilli</taxon>
        <taxon>Lactobacillales</taxon>
        <taxon>Lactobacillaceae</taxon>
        <taxon>Lactobacillus</taxon>
    </lineage>
</organism>
<dbReference type="SUPFAM" id="SSF53062">
    <property type="entry name" value="PTS system fructose IIA component-like"/>
    <property type="match status" value="1"/>
</dbReference>
<evidence type="ECO:0000256" key="4">
    <source>
        <dbReference type="ARBA" id="ARBA00022597"/>
    </source>
</evidence>
<dbReference type="GO" id="GO:0005737">
    <property type="term" value="C:cytoplasm"/>
    <property type="evidence" value="ECO:0007669"/>
    <property type="project" value="UniProtKB-SubCell"/>
</dbReference>
<evidence type="ECO:0000259" key="8">
    <source>
        <dbReference type="PROSITE" id="PS51096"/>
    </source>
</evidence>
<dbReference type="Pfam" id="PF03610">
    <property type="entry name" value="EIIA-man"/>
    <property type="match status" value="1"/>
</dbReference>
<dbReference type="CDD" id="cd00006">
    <property type="entry name" value="PTS_IIA_man"/>
    <property type="match status" value="1"/>
</dbReference>
<dbReference type="PANTHER" id="PTHR33799">
    <property type="entry name" value="PTS PERMEASE-RELATED-RELATED"/>
    <property type="match status" value="1"/>
</dbReference>
<dbReference type="EMBL" id="JQAT01000007">
    <property type="protein sequence ID" value="KRN27540.1"/>
    <property type="molecule type" value="Genomic_DNA"/>
</dbReference>
<evidence type="ECO:0000256" key="2">
    <source>
        <dbReference type="ARBA" id="ARBA00022448"/>
    </source>
</evidence>
<dbReference type="PROSITE" id="PS51096">
    <property type="entry name" value="PTS_EIIA_TYPE_4"/>
    <property type="match status" value="1"/>
</dbReference>
<evidence type="ECO:0000256" key="5">
    <source>
        <dbReference type="ARBA" id="ARBA00022679"/>
    </source>
</evidence>
<comment type="caution">
    <text evidence="10">The sequence shown here is derived from an EMBL/GenBank/DDBJ whole genome shotgun (WGS) entry which is preliminary data.</text>
</comment>
<keyword evidence="5" id="KW-0808">Transferase</keyword>
<comment type="subcellular location">
    <subcellularLocation>
        <location evidence="1">Cytoplasm</location>
    </subcellularLocation>
</comment>
<dbReference type="STRING" id="81857.IV38_GL001995"/>
<keyword evidence="2" id="KW-0813">Transport</keyword>
<keyword evidence="3" id="KW-0963">Cytoplasm</keyword>
<dbReference type="GO" id="GO:0009401">
    <property type="term" value="P:phosphoenolpyruvate-dependent sugar phosphotransferase system"/>
    <property type="evidence" value="ECO:0007669"/>
    <property type="project" value="UniProtKB-KW"/>
</dbReference>
<dbReference type="PATRIC" id="fig|81857.3.peg.2036"/>
<accession>A0A0R2FY04</accession>
<keyword evidence="4" id="KW-0762">Sugar transport</keyword>
<proteinExistence type="predicted"/>
<name>A0A0R2FY04_9LACO</name>
<dbReference type="PANTHER" id="PTHR33799:SF1">
    <property type="entry name" value="PTS SYSTEM MANNOSE-SPECIFIC EIIAB COMPONENT-RELATED"/>
    <property type="match status" value="1"/>
</dbReference>
<evidence type="ECO:0000256" key="3">
    <source>
        <dbReference type="ARBA" id="ARBA00022490"/>
    </source>
</evidence>
<evidence type="ECO:0000256" key="7">
    <source>
        <dbReference type="ARBA" id="ARBA00022777"/>
    </source>
</evidence>
<reference evidence="11 12" key="1">
    <citation type="journal article" date="2015" name="Genome Announc.">
        <title>Expanding the biotechnology potential of lactobacilli through comparative genomics of 213 strains and associated genera.</title>
        <authorList>
            <person name="Sun Z."/>
            <person name="Harris H.M."/>
            <person name="McCann A."/>
            <person name="Guo C."/>
            <person name="Argimon S."/>
            <person name="Zhang W."/>
            <person name="Yang X."/>
            <person name="Jeffery I.B."/>
            <person name="Cooney J.C."/>
            <person name="Kagawa T.F."/>
            <person name="Liu W."/>
            <person name="Song Y."/>
            <person name="Salvetti E."/>
            <person name="Wrobel A."/>
            <person name="Rasinkangas P."/>
            <person name="Parkhill J."/>
            <person name="Rea M.C."/>
            <person name="O'Sullivan O."/>
            <person name="Ritari J."/>
            <person name="Douillard F.P."/>
            <person name="Paul Ross R."/>
            <person name="Yang R."/>
            <person name="Briner A.E."/>
            <person name="Felis G.E."/>
            <person name="de Vos W.M."/>
            <person name="Barrangou R."/>
            <person name="Klaenhammer T.R."/>
            <person name="Caufield P.W."/>
            <person name="Cui Y."/>
            <person name="Zhang H."/>
            <person name="O'Toole P.W."/>
        </authorList>
    </citation>
    <scope>NUCLEOTIDE SEQUENCE [LARGE SCALE GENOMIC DNA]</scope>
    <source>
        <strain evidence="9 12">ATCC BAA-66</strain>
        <strain evidence="10 11">DSM 13344</strain>
    </source>
</reference>
<evidence type="ECO:0000313" key="12">
    <source>
        <dbReference type="Proteomes" id="UP000051751"/>
    </source>
</evidence>
<dbReference type="EMBL" id="JQAZ01000008">
    <property type="protein sequence ID" value="KRN30188.1"/>
    <property type="molecule type" value="Genomic_DNA"/>
</dbReference>
<dbReference type="InterPro" id="IPR033887">
    <property type="entry name" value="PTS_IIA_man"/>
</dbReference>
<dbReference type="GO" id="GO:0016301">
    <property type="term" value="F:kinase activity"/>
    <property type="evidence" value="ECO:0007669"/>
    <property type="project" value="UniProtKB-KW"/>
</dbReference>
<feature type="domain" description="PTS EIIA type-4" evidence="8">
    <location>
        <begin position="1"/>
        <end position="122"/>
    </location>
</feature>
<dbReference type="InterPro" id="IPR004701">
    <property type="entry name" value="PTS_EIIA_man-typ"/>
</dbReference>
<dbReference type="AlphaFoldDB" id="A0A0R2FY04"/>
<gene>
    <name evidence="9" type="ORF">IV38_GL001995</name>
    <name evidence="10" type="ORF">IV40_GL002034</name>
</gene>
<sequence>MRLLLISHGNMAIETLKSAELILGTIENTKALGLQPSEGPDDLMKEAQAFLDAGDNDEPTVVIVDLLGGTPSNVVVRLMAQYPQLQVVSGLNLPMLIDYVNQSLLGTTFNKEELMEAGKNGVIDINEKLSSSDDDDEDED</sequence>
<evidence type="ECO:0000256" key="1">
    <source>
        <dbReference type="ARBA" id="ARBA00004496"/>
    </source>
</evidence>
<evidence type="ECO:0000313" key="11">
    <source>
        <dbReference type="Proteomes" id="UP000051645"/>
    </source>
</evidence>